<evidence type="ECO:0000313" key="2">
    <source>
        <dbReference type="Proteomes" id="UP001184230"/>
    </source>
</evidence>
<protein>
    <submittedName>
        <fullName evidence="1">Uncharacterized protein</fullName>
    </submittedName>
</protein>
<reference evidence="1 2" key="1">
    <citation type="submission" date="2023-07" db="EMBL/GenBank/DDBJ databases">
        <title>Sorghum-associated microbial communities from plants grown in Nebraska, USA.</title>
        <authorList>
            <person name="Schachtman D."/>
        </authorList>
    </citation>
    <scope>NUCLEOTIDE SEQUENCE [LARGE SCALE GENOMIC DNA]</scope>
    <source>
        <strain evidence="1 2">DS1781</strain>
    </source>
</reference>
<dbReference type="EMBL" id="JAVDRF010000006">
    <property type="protein sequence ID" value="MDR6537292.1"/>
    <property type="molecule type" value="Genomic_DNA"/>
</dbReference>
<evidence type="ECO:0000313" key="1">
    <source>
        <dbReference type="EMBL" id="MDR6537292.1"/>
    </source>
</evidence>
<sequence length="174" mass="20476">MRSSEDSEDFESLEVSEDVQYWENVEQIQTEDTEKKSALNRERAQKLLIHLQSIPDVFLDDLEGSEAEFLRHTTTTNELIASNLDADSIWEFVFLAGNMRESMKAKLLAKRRLEADPKQGAKKQVRELWDLWQKDPSRYRGKAAFARDMLEKFESLTNQRVIERWCQSWESVPF</sequence>
<dbReference type="RefSeq" id="WP_309903088.1">
    <property type="nucleotide sequence ID" value="NZ_JAVDRF010000006.1"/>
</dbReference>
<comment type="caution">
    <text evidence="1">The sequence shown here is derived from an EMBL/GenBank/DDBJ whole genome shotgun (WGS) entry which is preliminary data.</text>
</comment>
<dbReference type="Proteomes" id="UP001184230">
    <property type="component" value="Unassembled WGS sequence"/>
</dbReference>
<organism evidence="1 2">
    <name type="scientific">Variovorax soli</name>
    <dbReference type="NCBI Taxonomy" id="376815"/>
    <lineage>
        <taxon>Bacteria</taxon>
        <taxon>Pseudomonadati</taxon>
        <taxon>Pseudomonadota</taxon>
        <taxon>Betaproteobacteria</taxon>
        <taxon>Burkholderiales</taxon>
        <taxon>Comamonadaceae</taxon>
        <taxon>Variovorax</taxon>
    </lineage>
</organism>
<gene>
    <name evidence="1" type="ORF">J2739_003069</name>
</gene>
<name>A0ABU1NG56_9BURK</name>
<proteinExistence type="predicted"/>
<accession>A0ABU1NG56</accession>
<keyword evidence="2" id="KW-1185">Reference proteome</keyword>